<name>A0A5M3WU75_9ACTN</name>
<dbReference type="Proteomes" id="UP000331127">
    <property type="component" value="Unassembled WGS sequence"/>
</dbReference>
<evidence type="ECO:0000256" key="7">
    <source>
        <dbReference type="ARBA" id="ARBA00023136"/>
    </source>
</evidence>
<dbReference type="InterPro" id="IPR035906">
    <property type="entry name" value="MetI-like_sf"/>
</dbReference>
<dbReference type="PANTHER" id="PTHR43357">
    <property type="entry name" value="INNER MEMBRANE ABC TRANSPORTER PERMEASE PROTEIN YDCV"/>
    <property type="match status" value="1"/>
</dbReference>
<feature type="transmembrane region" description="Helical" evidence="8">
    <location>
        <begin position="141"/>
        <end position="165"/>
    </location>
</feature>
<feature type="transmembrane region" description="Helical" evidence="8">
    <location>
        <begin position="12"/>
        <end position="40"/>
    </location>
</feature>
<dbReference type="PANTHER" id="PTHR43357:SF4">
    <property type="entry name" value="INNER MEMBRANE ABC TRANSPORTER PERMEASE PROTEIN YDCV"/>
    <property type="match status" value="1"/>
</dbReference>
<feature type="transmembrane region" description="Helical" evidence="8">
    <location>
        <begin position="243"/>
        <end position="265"/>
    </location>
</feature>
<sequence>MTDRSLLRAIGWYRAPVIAVGLLASLLFFVPFLVVVATSWTSGSFILFPPTGFSLQWYETVLTDRQWLNSFWLSIVVAVIATAAAVVLGTLGALGLTRVRSRALQRWVRTLFIAPIALPPIAYAVGLWSVDRQLPFLDDTLVSLVLGETLLAVPYVFALVSSALAGGDPSLRPAASTLGASWPMILWRIELPPLLPSILGGTLFAFTVVFDEVVLSVLLLPPGTQTLPLKMFTASQEAFSPELTAASTMVSLLAIVVLGGAQLVSNRRNRAARLRRKASA</sequence>
<keyword evidence="3" id="KW-1003">Cell membrane</keyword>
<feature type="domain" description="ABC transmembrane type-1" evidence="9">
    <location>
        <begin position="71"/>
        <end position="262"/>
    </location>
</feature>
<comment type="caution">
    <text evidence="10">The sequence shown here is derived from an EMBL/GenBank/DDBJ whole genome shotgun (WGS) entry which is preliminary data.</text>
</comment>
<dbReference type="PROSITE" id="PS50928">
    <property type="entry name" value="ABC_TM1"/>
    <property type="match status" value="1"/>
</dbReference>
<feature type="transmembrane region" description="Helical" evidence="8">
    <location>
        <begin position="108"/>
        <end position="129"/>
    </location>
</feature>
<dbReference type="SUPFAM" id="SSF161098">
    <property type="entry name" value="MetI-like"/>
    <property type="match status" value="1"/>
</dbReference>
<dbReference type="InterPro" id="IPR000515">
    <property type="entry name" value="MetI-like"/>
</dbReference>
<dbReference type="GO" id="GO:0055085">
    <property type="term" value="P:transmembrane transport"/>
    <property type="evidence" value="ECO:0007669"/>
    <property type="project" value="InterPro"/>
</dbReference>
<dbReference type="Pfam" id="PF00528">
    <property type="entry name" value="BPD_transp_1"/>
    <property type="match status" value="1"/>
</dbReference>
<evidence type="ECO:0000313" key="10">
    <source>
        <dbReference type="EMBL" id="GES11569.1"/>
    </source>
</evidence>
<protein>
    <submittedName>
        <fullName evidence="10">ABC transporter permease</fullName>
    </submittedName>
</protein>
<dbReference type="CDD" id="cd06261">
    <property type="entry name" value="TM_PBP2"/>
    <property type="match status" value="1"/>
</dbReference>
<comment type="similarity">
    <text evidence="8">Belongs to the binding-protein-dependent transport system permease family.</text>
</comment>
<dbReference type="EMBL" id="BLAE01000030">
    <property type="protein sequence ID" value="GES11569.1"/>
    <property type="molecule type" value="Genomic_DNA"/>
</dbReference>
<organism evidence="10 11">
    <name type="scientific">Acrocarpospora macrocephala</name>
    <dbReference type="NCBI Taxonomy" id="150177"/>
    <lineage>
        <taxon>Bacteria</taxon>
        <taxon>Bacillati</taxon>
        <taxon>Actinomycetota</taxon>
        <taxon>Actinomycetes</taxon>
        <taxon>Streptosporangiales</taxon>
        <taxon>Streptosporangiaceae</taxon>
        <taxon>Acrocarpospora</taxon>
    </lineage>
</organism>
<evidence type="ECO:0000256" key="2">
    <source>
        <dbReference type="ARBA" id="ARBA00022448"/>
    </source>
</evidence>
<evidence type="ECO:0000256" key="4">
    <source>
        <dbReference type="ARBA" id="ARBA00022519"/>
    </source>
</evidence>
<comment type="subcellular location">
    <subcellularLocation>
        <location evidence="1">Cell inner membrane</location>
        <topology evidence="1">Multi-pass membrane protein</topology>
    </subcellularLocation>
    <subcellularLocation>
        <location evidence="8">Cell membrane</location>
        <topology evidence="8">Multi-pass membrane protein</topology>
    </subcellularLocation>
</comment>
<dbReference type="OrthoDB" id="9810794at2"/>
<proteinExistence type="inferred from homology"/>
<evidence type="ECO:0000256" key="8">
    <source>
        <dbReference type="RuleBase" id="RU363032"/>
    </source>
</evidence>
<accession>A0A5M3WU75</accession>
<evidence type="ECO:0000256" key="1">
    <source>
        <dbReference type="ARBA" id="ARBA00004429"/>
    </source>
</evidence>
<gene>
    <name evidence="10" type="ORF">Amac_051660</name>
</gene>
<keyword evidence="7 8" id="KW-0472">Membrane</keyword>
<reference evidence="10 11" key="1">
    <citation type="submission" date="2019-10" db="EMBL/GenBank/DDBJ databases">
        <title>Whole genome shotgun sequence of Acrocarpospora macrocephala NBRC 16266.</title>
        <authorList>
            <person name="Ichikawa N."/>
            <person name="Kimura A."/>
            <person name="Kitahashi Y."/>
            <person name="Komaki H."/>
            <person name="Oguchi A."/>
        </authorList>
    </citation>
    <scope>NUCLEOTIDE SEQUENCE [LARGE SCALE GENOMIC DNA]</scope>
    <source>
        <strain evidence="10 11">NBRC 16266</strain>
    </source>
</reference>
<evidence type="ECO:0000256" key="3">
    <source>
        <dbReference type="ARBA" id="ARBA00022475"/>
    </source>
</evidence>
<feature type="transmembrane region" description="Helical" evidence="8">
    <location>
        <begin position="194"/>
        <end position="223"/>
    </location>
</feature>
<keyword evidence="6 8" id="KW-1133">Transmembrane helix</keyword>
<dbReference type="AlphaFoldDB" id="A0A5M3WU75"/>
<dbReference type="GO" id="GO:0005886">
    <property type="term" value="C:plasma membrane"/>
    <property type="evidence" value="ECO:0007669"/>
    <property type="project" value="UniProtKB-SubCell"/>
</dbReference>
<keyword evidence="5 8" id="KW-0812">Transmembrane</keyword>
<keyword evidence="11" id="KW-1185">Reference proteome</keyword>
<dbReference type="RefSeq" id="WP_155356922.1">
    <property type="nucleotide sequence ID" value="NZ_BAAAHL010000068.1"/>
</dbReference>
<evidence type="ECO:0000256" key="5">
    <source>
        <dbReference type="ARBA" id="ARBA00022692"/>
    </source>
</evidence>
<feature type="transmembrane region" description="Helical" evidence="8">
    <location>
        <begin position="71"/>
        <end position="96"/>
    </location>
</feature>
<evidence type="ECO:0000313" key="11">
    <source>
        <dbReference type="Proteomes" id="UP000331127"/>
    </source>
</evidence>
<keyword evidence="2 8" id="KW-0813">Transport</keyword>
<dbReference type="Gene3D" id="1.10.3720.10">
    <property type="entry name" value="MetI-like"/>
    <property type="match status" value="1"/>
</dbReference>
<keyword evidence="4" id="KW-0997">Cell inner membrane</keyword>
<evidence type="ECO:0000259" key="9">
    <source>
        <dbReference type="PROSITE" id="PS50928"/>
    </source>
</evidence>
<evidence type="ECO:0000256" key="6">
    <source>
        <dbReference type="ARBA" id="ARBA00022989"/>
    </source>
</evidence>